<evidence type="ECO:0000313" key="1">
    <source>
        <dbReference type="EMBL" id="AOO83693.1"/>
    </source>
</evidence>
<evidence type="ECO:0000313" key="2">
    <source>
        <dbReference type="Proteomes" id="UP000094969"/>
    </source>
</evidence>
<reference evidence="1 2" key="1">
    <citation type="journal article" date="2015" name="Antonie Van Leeuwenhoek">
        <title>Bosea vaviloviae sp. nov., a new species of slow-growing rhizobia isolated from nodules of the relict species Vavilovia formosa (Stev.) Fed.</title>
        <authorList>
            <person name="Safronova V.I."/>
            <person name="Kuznetsova I.G."/>
            <person name="Sazanova A.L."/>
            <person name="Kimeklis A.K."/>
            <person name="Belimov A.A."/>
            <person name="Andronov E.E."/>
            <person name="Pinaev A.G."/>
            <person name="Chizhevskaya E.P."/>
            <person name="Pukhaev A.R."/>
            <person name="Popov K.P."/>
            <person name="Willems A."/>
            <person name="Tikhonovich I.A."/>
        </authorList>
    </citation>
    <scope>NUCLEOTIDE SEQUENCE [LARGE SCALE GENOMIC DNA]</scope>
    <source>
        <strain evidence="1 2">Vaf18</strain>
    </source>
</reference>
<accession>A0A1D7U8I1</accession>
<dbReference type="Proteomes" id="UP000094969">
    <property type="component" value="Chromosome"/>
</dbReference>
<name>A0A1D7U8I1_9HYPH</name>
<dbReference type="EMBL" id="CP017147">
    <property type="protein sequence ID" value="AOO83693.1"/>
    <property type="molecule type" value="Genomic_DNA"/>
</dbReference>
<dbReference type="STRING" id="1526658.BHK69_27505"/>
<dbReference type="GO" id="GO:0016787">
    <property type="term" value="F:hydrolase activity"/>
    <property type="evidence" value="ECO:0007669"/>
    <property type="project" value="UniProtKB-KW"/>
</dbReference>
<protein>
    <submittedName>
        <fullName evidence="1">Hydrolase</fullName>
    </submittedName>
</protein>
<gene>
    <name evidence="1" type="ORF">BHK69_27505</name>
</gene>
<organism evidence="1 2">
    <name type="scientific">Bosea vaviloviae</name>
    <dbReference type="NCBI Taxonomy" id="1526658"/>
    <lineage>
        <taxon>Bacteria</taxon>
        <taxon>Pseudomonadati</taxon>
        <taxon>Pseudomonadota</taxon>
        <taxon>Alphaproteobacteria</taxon>
        <taxon>Hyphomicrobiales</taxon>
        <taxon>Boseaceae</taxon>
        <taxon>Bosea</taxon>
    </lineage>
</organism>
<dbReference type="KEGG" id="bvv:BHK69_27505"/>
<keyword evidence="2" id="KW-1185">Reference proteome</keyword>
<dbReference type="SUPFAM" id="SSF53474">
    <property type="entry name" value="alpha/beta-Hydrolases"/>
    <property type="match status" value="1"/>
</dbReference>
<dbReference type="InterPro" id="IPR029058">
    <property type="entry name" value="AB_hydrolase_fold"/>
</dbReference>
<dbReference type="AlphaFoldDB" id="A0A1D7U8I1"/>
<dbReference type="OrthoDB" id="332706at2"/>
<proteinExistence type="predicted"/>
<dbReference type="Gene3D" id="3.40.50.1820">
    <property type="entry name" value="alpha/beta hydrolase"/>
    <property type="match status" value="1"/>
</dbReference>
<dbReference type="RefSeq" id="WP_069692888.1">
    <property type="nucleotide sequence ID" value="NZ_CP017147.1"/>
</dbReference>
<sequence>MTAPATASSQPEDAAAIARALYDLGPTPVIACKADPRFSYCLYVPKTLGQGGEPPELVVAMHGTGRGFTGYRDAFEEFARWNNCVVLAPLFPIGVLGDDNRDGFKYMREGAIRYDHVLLAMVDEVAQRYGVSIDRFALFGYSGGGHFAHRFLMLQPQKLWACSIGAPGSVTLLDPTRDWWVGTRNMAQLFGVAPDIEAMRQVPVQMIVGAADLETWEITHKQGGRNWMPDANHAGATRPERLASLQKSFEAAGVSVRFDLVPNMAHDGLRAVPRVQDFFADVLARRRGGAAKAA</sequence>
<keyword evidence="1" id="KW-0378">Hydrolase</keyword>